<name>A0A437M122_9SPHN</name>
<keyword evidence="1" id="KW-1133">Transmembrane helix</keyword>
<dbReference type="Proteomes" id="UP000282971">
    <property type="component" value="Unassembled WGS sequence"/>
</dbReference>
<evidence type="ECO:0000313" key="3">
    <source>
        <dbReference type="Proteomes" id="UP000282971"/>
    </source>
</evidence>
<dbReference type="AlphaFoldDB" id="A0A437M122"/>
<accession>A0A437M122</accession>
<organism evidence="2 3">
    <name type="scientific">Sphingomonas crocodyli</name>
    <dbReference type="NCBI Taxonomy" id="1979270"/>
    <lineage>
        <taxon>Bacteria</taxon>
        <taxon>Pseudomonadati</taxon>
        <taxon>Pseudomonadota</taxon>
        <taxon>Alphaproteobacteria</taxon>
        <taxon>Sphingomonadales</taxon>
        <taxon>Sphingomonadaceae</taxon>
        <taxon>Sphingomonas</taxon>
    </lineage>
</organism>
<keyword evidence="1" id="KW-0472">Membrane</keyword>
<gene>
    <name evidence="2" type="ORF">EOD43_17025</name>
</gene>
<comment type="caution">
    <text evidence="2">The sequence shown here is derived from an EMBL/GenBank/DDBJ whole genome shotgun (WGS) entry which is preliminary data.</text>
</comment>
<evidence type="ECO:0000256" key="1">
    <source>
        <dbReference type="SAM" id="Phobius"/>
    </source>
</evidence>
<proteinExistence type="predicted"/>
<reference evidence="2 3" key="1">
    <citation type="submission" date="2019-01" db="EMBL/GenBank/DDBJ databases">
        <authorList>
            <person name="Chen W.-M."/>
        </authorList>
    </citation>
    <scope>NUCLEOTIDE SEQUENCE [LARGE SCALE GENOMIC DNA]</scope>
    <source>
        <strain evidence="2 3">CCP-7</strain>
    </source>
</reference>
<evidence type="ECO:0000313" key="2">
    <source>
        <dbReference type="EMBL" id="RVT91214.1"/>
    </source>
</evidence>
<protein>
    <submittedName>
        <fullName evidence="2">Uncharacterized protein</fullName>
    </submittedName>
</protein>
<dbReference type="RefSeq" id="WP_164857290.1">
    <property type="nucleotide sequence ID" value="NZ_SACN01000002.1"/>
</dbReference>
<keyword evidence="3" id="KW-1185">Reference proteome</keyword>
<dbReference type="EMBL" id="SACN01000002">
    <property type="protein sequence ID" value="RVT91214.1"/>
    <property type="molecule type" value="Genomic_DNA"/>
</dbReference>
<feature type="transmembrane region" description="Helical" evidence="1">
    <location>
        <begin position="37"/>
        <end position="58"/>
    </location>
</feature>
<keyword evidence="1" id="KW-0812">Transmembrane</keyword>
<sequence>MPVDVLEAPSRAASVPAEPVIMPASRPDRRPSFRMRLLMIVALNSLLWGAILWALLGIPA</sequence>